<evidence type="ECO:0000256" key="7">
    <source>
        <dbReference type="ARBA" id="ARBA00022801"/>
    </source>
</evidence>
<keyword evidence="4" id="KW-0645">Protease</keyword>
<keyword evidence="15" id="KW-1133">Transmembrane helix</keyword>
<feature type="compositionally biased region" description="Low complexity" evidence="14">
    <location>
        <begin position="698"/>
        <end position="709"/>
    </location>
</feature>
<dbReference type="GO" id="GO:0008955">
    <property type="term" value="F:peptidoglycan glycosyltransferase activity"/>
    <property type="evidence" value="ECO:0007669"/>
    <property type="project" value="UniProtKB-EC"/>
</dbReference>
<dbReference type="PANTHER" id="PTHR32282:SF34">
    <property type="entry name" value="PENICILLIN-BINDING PROTEIN 1A"/>
    <property type="match status" value="1"/>
</dbReference>
<feature type="compositionally biased region" description="Pro residues" evidence="14">
    <location>
        <begin position="744"/>
        <end position="757"/>
    </location>
</feature>
<feature type="domain" description="Glycosyl transferase family 51" evidence="17">
    <location>
        <begin position="111"/>
        <end position="286"/>
    </location>
</feature>
<sequence>MDRRDDPDSLANPMDRATLEAEDRAEGGGMGASGRDRRRAKKAARRARRRAMPWYRRAIPTWRMSAVGLLCLVGLGVAAFVGIYLRVEPPNANAAAVAQANVYYYSDGKTEIGQTGDMNRIIVPLDQISPEMQHAAVSAEDRTFYTNQGVSPTGMLRAAWDTLNGRGVQGGSTITQQYVKNYYLNQQQTLSRKVKEFFISLKVDQTESKGDILAGYLNTSYFGRNAYGIQAAAQAYYGINASQLNAEQSAYLAALLQAPSAYDVTTATPAGKQAATDRWNYVLDGMAKLGYLTPQQRAQATFPKVKPVAPVKGLSGQAGYLIDAADNYLVSNNVVTRDQLAQGGWKVVTTFDKNDQKNLVSSVRTELSNALPNTSKAKDVRAASASVDPGTGKIVALYGGPDYASQPYNDALRTDIQVGSTFKAFDLAAALQNNAVTQSGQPITPYTLYDGTSGRQLQGLPPNIPAWAPPNEDNVNYGEISVQNAMDNSVNSVFAQLSVDAGLSQVRQAAIAAGLPADTPSMSADTATLSIGVASPNAVQMAGAYATFANHGMQITPWAVQSISNANLGENPSLPSHTAKQAFSRNVADTVTQVLEGVIQNGTGAKAQALGRDAAGKTGTTDSNLSAWFVGYTPQLSTAVGLFAQHGASTRESLGSAAGLSRVNGGSFPTAIWTDYMTAALADQPDQPFDLQTGNWLTAPTQQPTTAPTPTSPATPSPTITPSPGNTGATPTTGGTTGGGTTPPTTPASPPYTPPTTNPSTPSTPSGPPLPNPSGSAGGGHAQAPLVP</sequence>
<accession>A0A931BBW2</accession>
<feature type="compositionally biased region" description="Basic residues" evidence="14">
    <location>
        <begin position="36"/>
        <end position="46"/>
    </location>
</feature>
<evidence type="ECO:0000313" key="18">
    <source>
        <dbReference type="EMBL" id="MBF9072417.1"/>
    </source>
</evidence>
<evidence type="ECO:0000256" key="12">
    <source>
        <dbReference type="ARBA" id="ARBA00034000"/>
    </source>
</evidence>
<protein>
    <submittedName>
        <fullName evidence="18">Transglycosylase domain-containing protein</fullName>
    </submittedName>
</protein>
<dbReference type="GO" id="GO:0009252">
    <property type="term" value="P:peptidoglycan biosynthetic process"/>
    <property type="evidence" value="ECO:0007669"/>
    <property type="project" value="UniProtKB-KW"/>
</dbReference>
<dbReference type="GO" id="GO:0030288">
    <property type="term" value="C:outer membrane-bounded periplasmic space"/>
    <property type="evidence" value="ECO:0007669"/>
    <property type="project" value="TreeGrafter"/>
</dbReference>
<comment type="caution">
    <text evidence="18">The sequence shown here is derived from an EMBL/GenBank/DDBJ whole genome shotgun (WGS) entry which is preliminary data.</text>
</comment>
<evidence type="ECO:0000259" key="17">
    <source>
        <dbReference type="Pfam" id="PF00912"/>
    </source>
</evidence>
<dbReference type="Proteomes" id="UP000657385">
    <property type="component" value="Unassembled WGS sequence"/>
</dbReference>
<dbReference type="Gene3D" id="3.40.710.10">
    <property type="entry name" value="DD-peptidase/beta-lactamase superfamily"/>
    <property type="match status" value="1"/>
</dbReference>
<dbReference type="FunFam" id="1.10.3810.10:FF:000001">
    <property type="entry name" value="Penicillin-binding protein 1A"/>
    <property type="match status" value="1"/>
</dbReference>
<gene>
    <name evidence="18" type="ORF">I2501_30775</name>
</gene>
<keyword evidence="15" id="KW-0472">Membrane</keyword>
<keyword evidence="10" id="KW-0511">Multifunctional enzyme</keyword>
<feature type="domain" description="Penicillin-binding protein transpeptidase" evidence="16">
    <location>
        <begin position="387"/>
        <end position="644"/>
    </location>
</feature>
<evidence type="ECO:0000256" key="6">
    <source>
        <dbReference type="ARBA" id="ARBA00022679"/>
    </source>
</evidence>
<dbReference type="GO" id="GO:0008658">
    <property type="term" value="F:penicillin binding"/>
    <property type="evidence" value="ECO:0007669"/>
    <property type="project" value="InterPro"/>
</dbReference>
<evidence type="ECO:0000256" key="13">
    <source>
        <dbReference type="ARBA" id="ARBA00049902"/>
    </source>
</evidence>
<evidence type="ECO:0000256" key="4">
    <source>
        <dbReference type="ARBA" id="ARBA00022670"/>
    </source>
</evidence>
<evidence type="ECO:0000313" key="19">
    <source>
        <dbReference type="Proteomes" id="UP000657385"/>
    </source>
</evidence>
<keyword evidence="5" id="KW-0328">Glycosyltransferase</keyword>
<evidence type="ECO:0000256" key="5">
    <source>
        <dbReference type="ARBA" id="ARBA00022676"/>
    </source>
</evidence>
<comment type="similarity">
    <text evidence="2">In the N-terminal section; belongs to the glycosyltransferase 51 family.</text>
</comment>
<dbReference type="GO" id="GO:0071555">
    <property type="term" value="P:cell wall organization"/>
    <property type="evidence" value="ECO:0007669"/>
    <property type="project" value="UniProtKB-KW"/>
</dbReference>
<keyword evidence="3" id="KW-0121">Carboxypeptidase</keyword>
<dbReference type="InterPro" id="IPR023346">
    <property type="entry name" value="Lysozyme-like_dom_sf"/>
</dbReference>
<organism evidence="18 19">
    <name type="scientific">Streptacidiphilus fuscans</name>
    <dbReference type="NCBI Taxonomy" id="2789292"/>
    <lineage>
        <taxon>Bacteria</taxon>
        <taxon>Bacillati</taxon>
        <taxon>Actinomycetota</taxon>
        <taxon>Actinomycetes</taxon>
        <taxon>Kitasatosporales</taxon>
        <taxon>Streptomycetaceae</taxon>
        <taxon>Streptacidiphilus</taxon>
    </lineage>
</organism>
<evidence type="ECO:0000259" key="16">
    <source>
        <dbReference type="Pfam" id="PF00905"/>
    </source>
</evidence>
<evidence type="ECO:0000256" key="8">
    <source>
        <dbReference type="ARBA" id="ARBA00022960"/>
    </source>
</evidence>
<dbReference type="Gene3D" id="1.10.3810.10">
    <property type="entry name" value="Biosynthetic peptidoglycan transglycosylase-like"/>
    <property type="match status" value="1"/>
</dbReference>
<dbReference type="InterPro" id="IPR050396">
    <property type="entry name" value="Glycosyltr_51/Transpeptidase"/>
</dbReference>
<evidence type="ECO:0000256" key="15">
    <source>
        <dbReference type="SAM" id="Phobius"/>
    </source>
</evidence>
<keyword evidence="19" id="KW-1185">Reference proteome</keyword>
<reference evidence="18" key="1">
    <citation type="submission" date="2020-11" db="EMBL/GenBank/DDBJ databases">
        <title>Isolation and identification of active actinomycetes.</title>
        <authorList>
            <person name="Yu B."/>
        </authorList>
    </citation>
    <scope>NUCLEOTIDE SEQUENCE</scope>
    <source>
        <strain evidence="18">NEAU-YB345</strain>
    </source>
</reference>
<evidence type="ECO:0000256" key="10">
    <source>
        <dbReference type="ARBA" id="ARBA00023268"/>
    </source>
</evidence>
<dbReference type="GO" id="GO:0006508">
    <property type="term" value="P:proteolysis"/>
    <property type="evidence" value="ECO:0007669"/>
    <property type="project" value="UniProtKB-KW"/>
</dbReference>
<dbReference type="AlphaFoldDB" id="A0A931BBW2"/>
<keyword evidence="6" id="KW-0808">Transferase</keyword>
<comment type="similarity">
    <text evidence="1">In the C-terminal section; belongs to the transpeptidase family.</text>
</comment>
<evidence type="ECO:0000256" key="11">
    <source>
        <dbReference type="ARBA" id="ARBA00023316"/>
    </source>
</evidence>
<evidence type="ECO:0000256" key="9">
    <source>
        <dbReference type="ARBA" id="ARBA00022984"/>
    </source>
</evidence>
<dbReference type="InterPro" id="IPR001460">
    <property type="entry name" value="PCN-bd_Tpept"/>
</dbReference>
<evidence type="ECO:0000256" key="3">
    <source>
        <dbReference type="ARBA" id="ARBA00022645"/>
    </source>
</evidence>
<dbReference type="InterPro" id="IPR036950">
    <property type="entry name" value="PBP_transglycosylase"/>
</dbReference>
<dbReference type="PANTHER" id="PTHR32282">
    <property type="entry name" value="BINDING PROTEIN TRANSPEPTIDASE, PUTATIVE-RELATED"/>
    <property type="match status" value="1"/>
</dbReference>
<feature type="region of interest" description="Disordered" evidence="14">
    <location>
        <begin position="686"/>
        <end position="788"/>
    </location>
</feature>
<feature type="compositionally biased region" description="Pro residues" evidence="14">
    <location>
        <begin position="710"/>
        <end position="721"/>
    </location>
</feature>
<dbReference type="RefSeq" id="WP_196197581.1">
    <property type="nucleotide sequence ID" value="NZ_JADPRT010000016.1"/>
</dbReference>
<feature type="region of interest" description="Disordered" evidence="14">
    <location>
        <begin position="1"/>
        <end position="46"/>
    </location>
</feature>
<dbReference type="GO" id="GO:0009002">
    <property type="term" value="F:serine-type D-Ala-D-Ala carboxypeptidase activity"/>
    <property type="evidence" value="ECO:0007669"/>
    <property type="project" value="UniProtKB-EC"/>
</dbReference>
<evidence type="ECO:0000256" key="1">
    <source>
        <dbReference type="ARBA" id="ARBA00007090"/>
    </source>
</evidence>
<feature type="transmembrane region" description="Helical" evidence="15">
    <location>
        <begin position="66"/>
        <end position="85"/>
    </location>
</feature>
<dbReference type="GO" id="GO:0008360">
    <property type="term" value="P:regulation of cell shape"/>
    <property type="evidence" value="ECO:0007669"/>
    <property type="project" value="UniProtKB-KW"/>
</dbReference>
<dbReference type="EMBL" id="JADPRT010000016">
    <property type="protein sequence ID" value="MBF9072417.1"/>
    <property type="molecule type" value="Genomic_DNA"/>
</dbReference>
<keyword evidence="8" id="KW-0133">Cell shape</keyword>
<evidence type="ECO:0000256" key="2">
    <source>
        <dbReference type="ARBA" id="ARBA00007739"/>
    </source>
</evidence>
<keyword evidence="11" id="KW-0961">Cell wall biogenesis/degradation</keyword>
<dbReference type="SUPFAM" id="SSF56601">
    <property type="entry name" value="beta-lactamase/transpeptidase-like"/>
    <property type="match status" value="1"/>
</dbReference>
<dbReference type="Pfam" id="PF00912">
    <property type="entry name" value="Transgly"/>
    <property type="match status" value="1"/>
</dbReference>
<keyword evidence="9" id="KW-0573">Peptidoglycan synthesis</keyword>
<comment type="catalytic activity">
    <reaction evidence="13">
        <text>[GlcNAc-(1-&gt;4)-Mur2Ac(oyl-L-Ala-gamma-D-Glu-L-Lys-D-Ala-D-Ala)](n)-di-trans,octa-cis-undecaprenyl diphosphate + beta-D-GlcNAc-(1-&gt;4)-Mur2Ac(oyl-L-Ala-gamma-D-Glu-L-Lys-D-Ala-D-Ala)-di-trans,octa-cis-undecaprenyl diphosphate = [GlcNAc-(1-&gt;4)-Mur2Ac(oyl-L-Ala-gamma-D-Glu-L-Lys-D-Ala-D-Ala)](n+1)-di-trans,octa-cis-undecaprenyl diphosphate + di-trans,octa-cis-undecaprenyl diphosphate + H(+)</text>
        <dbReference type="Rhea" id="RHEA:23708"/>
        <dbReference type="Rhea" id="RHEA-COMP:9602"/>
        <dbReference type="Rhea" id="RHEA-COMP:9603"/>
        <dbReference type="ChEBI" id="CHEBI:15378"/>
        <dbReference type="ChEBI" id="CHEBI:58405"/>
        <dbReference type="ChEBI" id="CHEBI:60033"/>
        <dbReference type="ChEBI" id="CHEBI:78435"/>
        <dbReference type="EC" id="2.4.99.28"/>
    </reaction>
</comment>
<evidence type="ECO:0000256" key="14">
    <source>
        <dbReference type="SAM" id="MobiDB-lite"/>
    </source>
</evidence>
<proteinExistence type="inferred from homology"/>
<dbReference type="InterPro" id="IPR012338">
    <property type="entry name" value="Beta-lactam/transpept-like"/>
</dbReference>
<name>A0A931BBW2_9ACTN</name>
<keyword evidence="15" id="KW-0812">Transmembrane</keyword>
<feature type="compositionally biased region" description="Basic and acidic residues" evidence="14">
    <location>
        <begin position="17"/>
        <end position="26"/>
    </location>
</feature>
<dbReference type="SUPFAM" id="SSF53955">
    <property type="entry name" value="Lysozyme-like"/>
    <property type="match status" value="1"/>
</dbReference>
<dbReference type="InterPro" id="IPR001264">
    <property type="entry name" value="Glyco_trans_51"/>
</dbReference>
<dbReference type="Pfam" id="PF00905">
    <property type="entry name" value="Transpeptidase"/>
    <property type="match status" value="1"/>
</dbReference>
<comment type="catalytic activity">
    <reaction evidence="12">
        <text>Preferential cleavage: (Ac)2-L-Lys-D-Ala-|-D-Ala. Also transpeptidation of peptidyl-alanyl moieties that are N-acyl substituents of D-alanine.</text>
        <dbReference type="EC" id="3.4.16.4"/>
    </reaction>
</comment>
<feature type="compositionally biased region" description="Low complexity" evidence="14">
    <location>
        <begin position="722"/>
        <end position="734"/>
    </location>
</feature>
<keyword evidence="7" id="KW-0378">Hydrolase</keyword>